<keyword evidence="2" id="KW-1185">Reference proteome</keyword>
<dbReference type="InParanoid" id="A0A6P8HM93"/>
<proteinExistence type="predicted"/>
<keyword evidence="1" id="KW-0812">Transmembrane</keyword>
<dbReference type="KEGG" id="aten:116294077"/>
<reference evidence="3" key="1">
    <citation type="submission" date="2025-08" db="UniProtKB">
        <authorList>
            <consortium name="RefSeq"/>
        </authorList>
    </citation>
    <scope>IDENTIFICATION</scope>
    <source>
        <tissue evidence="3">Tentacle</tissue>
    </source>
</reference>
<dbReference type="Proteomes" id="UP000515163">
    <property type="component" value="Unplaced"/>
</dbReference>
<evidence type="ECO:0000313" key="2">
    <source>
        <dbReference type="Proteomes" id="UP000515163"/>
    </source>
</evidence>
<dbReference type="RefSeq" id="XP_031557469.1">
    <property type="nucleotide sequence ID" value="XM_031701609.1"/>
</dbReference>
<name>A0A6P8HM93_ACTTE</name>
<gene>
    <name evidence="3" type="primary">LOC116294077</name>
</gene>
<evidence type="ECO:0000313" key="3">
    <source>
        <dbReference type="RefSeq" id="XP_031557469.1"/>
    </source>
</evidence>
<sequence>MKIVSNADASGFSALSLEGIPLNLNERRRNLLHKDIFLFQTNSIMTKTESKETLLKAVLTLKQDIKRGESTSQITSDSRKSAQVLQEEPEISHKDILEVKDNYGRNDVDDRFGDEYIGTLNDIQVHDTIQVEDNNHYDNRLLHANDVVIDENNNINNNIYFSYCTLNFFIIAIILTMLVIFLIIALVRNRKNNNNNNGVDYKEILQNYTPNEL</sequence>
<protein>
    <submittedName>
        <fullName evidence="3">Uncharacterized protein LOC116294077</fullName>
    </submittedName>
</protein>
<evidence type="ECO:0000256" key="1">
    <source>
        <dbReference type="SAM" id="Phobius"/>
    </source>
</evidence>
<keyword evidence="1" id="KW-1133">Transmembrane helix</keyword>
<feature type="transmembrane region" description="Helical" evidence="1">
    <location>
        <begin position="160"/>
        <end position="187"/>
    </location>
</feature>
<accession>A0A6P8HM93</accession>
<dbReference type="GeneID" id="116294077"/>
<dbReference type="AlphaFoldDB" id="A0A6P8HM93"/>
<organism evidence="2 3">
    <name type="scientific">Actinia tenebrosa</name>
    <name type="common">Australian red waratah sea anemone</name>
    <dbReference type="NCBI Taxonomy" id="6105"/>
    <lineage>
        <taxon>Eukaryota</taxon>
        <taxon>Metazoa</taxon>
        <taxon>Cnidaria</taxon>
        <taxon>Anthozoa</taxon>
        <taxon>Hexacorallia</taxon>
        <taxon>Actiniaria</taxon>
        <taxon>Actiniidae</taxon>
        <taxon>Actinia</taxon>
    </lineage>
</organism>
<keyword evidence="1" id="KW-0472">Membrane</keyword>